<feature type="transmembrane region" description="Helical" evidence="7">
    <location>
        <begin position="52"/>
        <end position="85"/>
    </location>
</feature>
<evidence type="ECO:0000256" key="3">
    <source>
        <dbReference type="ARBA" id="ARBA00022519"/>
    </source>
</evidence>
<name>A0A382SUD7_9ZZZZ</name>
<dbReference type="GO" id="GO:0005886">
    <property type="term" value="C:plasma membrane"/>
    <property type="evidence" value="ECO:0007669"/>
    <property type="project" value="UniProtKB-SubCell"/>
</dbReference>
<dbReference type="AlphaFoldDB" id="A0A382SUD7"/>
<keyword evidence="4 7" id="KW-0812">Transmembrane</keyword>
<reference evidence="9" key="1">
    <citation type="submission" date="2018-05" db="EMBL/GenBank/DDBJ databases">
        <authorList>
            <person name="Lanie J.A."/>
            <person name="Ng W.-L."/>
            <person name="Kazmierczak K.M."/>
            <person name="Andrzejewski T.M."/>
            <person name="Davidsen T.M."/>
            <person name="Wayne K.J."/>
            <person name="Tettelin H."/>
            <person name="Glass J.I."/>
            <person name="Rusch D."/>
            <person name="Podicherti R."/>
            <person name="Tsui H.-C.T."/>
            <person name="Winkler M.E."/>
        </authorList>
    </citation>
    <scope>NUCLEOTIDE SEQUENCE</scope>
</reference>
<feature type="non-terminal residue" evidence="9">
    <location>
        <position position="201"/>
    </location>
</feature>
<gene>
    <name evidence="9" type="ORF">METZ01_LOCUS365395</name>
</gene>
<evidence type="ECO:0000256" key="5">
    <source>
        <dbReference type="ARBA" id="ARBA00022989"/>
    </source>
</evidence>
<keyword evidence="5 7" id="KW-1133">Transmembrane helix</keyword>
<feature type="transmembrane region" description="Helical" evidence="7">
    <location>
        <begin position="105"/>
        <end position="124"/>
    </location>
</feature>
<dbReference type="PANTHER" id="PTHR33362:SF7">
    <property type="entry name" value="SLL1103 PROTEIN"/>
    <property type="match status" value="1"/>
</dbReference>
<dbReference type="InterPro" id="IPR004681">
    <property type="entry name" value="TRAP_DctM"/>
</dbReference>
<evidence type="ECO:0000256" key="1">
    <source>
        <dbReference type="ARBA" id="ARBA00004429"/>
    </source>
</evidence>
<dbReference type="EMBL" id="UINC01131065">
    <property type="protein sequence ID" value="SVD12541.1"/>
    <property type="molecule type" value="Genomic_DNA"/>
</dbReference>
<evidence type="ECO:0000259" key="8">
    <source>
        <dbReference type="Pfam" id="PF06808"/>
    </source>
</evidence>
<keyword evidence="6 7" id="KW-0472">Membrane</keyword>
<proteinExistence type="predicted"/>
<feature type="transmembrane region" description="Helical" evidence="7">
    <location>
        <begin position="144"/>
        <end position="177"/>
    </location>
</feature>
<comment type="subcellular location">
    <subcellularLocation>
        <location evidence="1">Cell inner membrane</location>
        <topology evidence="1">Multi-pass membrane protein</topology>
    </subcellularLocation>
</comment>
<feature type="domain" description="TRAP C4-dicarboxylate transport system permease DctM subunit" evidence="8">
    <location>
        <begin position="55"/>
        <end position="201"/>
    </location>
</feature>
<protein>
    <recommendedName>
        <fullName evidence="8">TRAP C4-dicarboxylate transport system permease DctM subunit domain-containing protein</fullName>
    </recommendedName>
</protein>
<evidence type="ECO:0000256" key="7">
    <source>
        <dbReference type="SAM" id="Phobius"/>
    </source>
</evidence>
<evidence type="ECO:0000256" key="4">
    <source>
        <dbReference type="ARBA" id="ARBA00022692"/>
    </source>
</evidence>
<evidence type="ECO:0000313" key="9">
    <source>
        <dbReference type="EMBL" id="SVD12541.1"/>
    </source>
</evidence>
<evidence type="ECO:0000256" key="2">
    <source>
        <dbReference type="ARBA" id="ARBA00022475"/>
    </source>
</evidence>
<keyword evidence="3" id="KW-0997">Cell inner membrane</keyword>
<organism evidence="9">
    <name type="scientific">marine metagenome</name>
    <dbReference type="NCBI Taxonomy" id="408172"/>
    <lineage>
        <taxon>unclassified sequences</taxon>
        <taxon>metagenomes</taxon>
        <taxon>ecological metagenomes</taxon>
    </lineage>
</organism>
<keyword evidence="2" id="KW-1003">Cell membrane</keyword>
<sequence>MQAILNAVTRRKGLTAVVVLLVIVGIIYARILGMTPDAQEDLVWFVRDYLPMAMFVTLAILLFSGFPVAFILGGLAFTFGIIGYFLDMFSLIEFFNFMPRIWFQAAENLVLVAVPAFVFMGVMMERSGVANDLLYCVQVLLKKVAGSLALAVVIMGTVLAAMTGIIGASVTMMTALALPTMIKQGYKNSLSCGCIAASGTL</sequence>
<evidence type="ECO:0000256" key="6">
    <source>
        <dbReference type="ARBA" id="ARBA00023136"/>
    </source>
</evidence>
<feature type="transmembrane region" description="Helical" evidence="7">
    <location>
        <begin position="12"/>
        <end position="32"/>
    </location>
</feature>
<dbReference type="Pfam" id="PF06808">
    <property type="entry name" value="DctM"/>
    <property type="match status" value="1"/>
</dbReference>
<dbReference type="GO" id="GO:0022857">
    <property type="term" value="F:transmembrane transporter activity"/>
    <property type="evidence" value="ECO:0007669"/>
    <property type="project" value="TreeGrafter"/>
</dbReference>
<dbReference type="PANTHER" id="PTHR33362">
    <property type="entry name" value="SIALIC ACID TRAP TRANSPORTER PERMEASE PROTEIN SIAT-RELATED"/>
    <property type="match status" value="1"/>
</dbReference>
<accession>A0A382SUD7</accession>
<dbReference type="InterPro" id="IPR010656">
    <property type="entry name" value="DctM"/>
</dbReference>